<evidence type="ECO:0000313" key="1">
    <source>
        <dbReference type="EMBL" id="KAK3729124.1"/>
    </source>
</evidence>
<dbReference type="EMBL" id="JAWDGP010007160">
    <property type="protein sequence ID" value="KAK3729124.1"/>
    <property type="molecule type" value="Genomic_DNA"/>
</dbReference>
<reference evidence="1" key="1">
    <citation type="journal article" date="2023" name="G3 (Bethesda)">
        <title>A reference genome for the long-term kleptoplast-retaining sea slug Elysia crispata morphotype clarki.</title>
        <authorList>
            <person name="Eastman K.E."/>
            <person name="Pendleton A.L."/>
            <person name="Shaikh M.A."/>
            <person name="Suttiyut T."/>
            <person name="Ogas R."/>
            <person name="Tomko P."/>
            <person name="Gavelis G."/>
            <person name="Widhalm J.R."/>
            <person name="Wisecaver J.H."/>
        </authorList>
    </citation>
    <scope>NUCLEOTIDE SEQUENCE</scope>
    <source>
        <strain evidence="1">ECLA1</strain>
    </source>
</reference>
<comment type="caution">
    <text evidence="1">The sequence shown here is derived from an EMBL/GenBank/DDBJ whole genome shotgun (WGS) entry which is preliminary data.</text>
</comment>
<organism evidence="1 2">
    <name type="scientific">Elysia crispata</name>
    <name type="common">lettuce slug</name>
    <dbReference type="NCBI Taxonomy" id="231223"/>
    <lineage>
        <taxon>Eukaryota</taxon>
        <taxon>Metazoa</taxon>
        <taxon>Spiralia</taxon>
        <taxon>Lophotrochozoa</taxon>
        <taxon>Mollusca</taxon>
        <taxon>Gastropoda</taxon>
        <taxon>Heterobranchia</taxon>
        <taxon>Euthyneura</taxon>
        <taxon>Panpulmonata</taxon>
        <taxon>Sacoglossa</taxon>
        <taxon>Placobranchoidea</taxon>
        <taxon>Plakobranchidae</taxon>
        <taxon>Elysia</taxon>
    </lineage>
</organism>
<proteinExistence type="predicted"/>
<dbReference type="AlphaFoldDB" id="A0AAE0Y1H6"/>
<dbReference type="Proteomes" id="UP001283361">
    <property type="component" value="Unassembled WGS sequence"/>
</dbReference>
<keyword evidence="2" id="KW-1185">Reference proteome</keyword>
<evidence type="ECO:0000313" key="2">
    <source>
        <dbReference type="Proteomes" id="UP001283361"/>
    </source>
</evidence>
<gene>
    <name evidence="1" type="ORF">RRG08_005496</name>
</gene>
<sequence>MESVIGATETPVGVSNRCYRDTCWSQRVVFFKSIDRRFSQTGCETQIGDFFQGYVDSQEIPTGFRLASRGDPDARNDFRFRRVTSKLPSPTDVEEIYKLGRW</sequence>
<name>A0AAE0Y1H6_9GAST</name>
<protein>
    <submittedName>
        <fullName evidence="1">Uncharacterized protein</fullName>
    </submittedName>
</protein>
<accession>A0AAE0Y1H6</accession>